<name>A0A8S5LRQ8_9CAUD</name>
<proteinExistence type="predicted"/>
<dbReference type="NCBIfam" id="TIGR04387">
    <property type="entry name" value="capsid_maj_N4"/>
    <property type="match status" value="1"/>
</dbReference>
<organism evidence="1">
    <name type="scientific">Siphoviridae sp. ct7EW56</name>
    <dbReference type="NCBI Taxonomy" id="2827562"/>
    <lineage>
        <taxon>Viruses</taxon>
        <taxon>Duplodnaviria</taxon>
        <taxon>Heunggongvirae</taxon>
        <taxon>Uroviricota</taxon>
        <taxon>Caudoviricetes</taxon>
    </lineage>
</organism>
<evidence type="ECO:0000313" key="1">
    <source>
        <dbReference type="EMBL" id="DAD72626.1"/>
    </source>
</evidence>
<dbReference type="Pfam" id="PF25209">
    <property type="entry name" value="Phage_capsid_4"/>
    <property type="match status" value="1"/>
</dbReference>
<sequence>MPQTKLANLVDPEVMADMVSAKLPKKIKFSPIARIDTTLVGRPGSTIVVPKYAYIGDAEDVAEGVAMGTTVLTASTTEAKVKKAGKAVELTDESLLSGYGDPMGTTVNQIAMSIAAKVDNDCYDALCDAPIKYDGTAASISYSAVVSANSKFDDESDASLAKILFINPEQEATLLNDDDFKSNDKYPLDVIMKGTIGSIAGAQVVKSKKVKLVKYEKDNEAGTITIVADTVTEDTTKKHLSTILPNYAGKLVVGDKVKEATTPYYACPLVIVSTEDPNEDSSVDGASEEENALTIYMKRDVEIEADRDILAKTTVISGDEHYTAVLSNDSKVVVAHFKA</sequence>
<protein>
    <submittedName>
        <fullName evidence="1">Major capsid protein</fullName>
    </submittedName>
</protein>
<dbReference type="SUPFAM" id="SSF56563">
    <property type="entry name" value="Major capsid protein gp5"/>
    <property type="match status" value="1"/>
</dbReference>
<dbReference type="EMBL" id="BK015904">
    <property type="protein sequence ID" value="DAD72626.1"/>
    <property type="molecule type" value="Genomic_DNA"/>
</dbReference>
<reference evidence="1" key="1">
    <citation type="journal article" date="2021" name="Proc. Natl. Acad. Sci. U.S.A.">
        <title>A Catalog of Tens of Thousands of Viruses from Human Metagenomes Reveals Hidden Associations with Chronic Diseases.</title>
        <authorList>
            <person name="Tisza M.J."/>
            <person name="Buck C.B."/>
        </authorList>
    </citation>
    <scope>NUCLEOTIDE SEQUENCE</scope>
    <source>
        <strain evidence="1">Ct7EW56</strain>
    </source>
</reference>
<accession>A0A8S5LRQ8</accession>